<dbReference type="GO" id="GO:0009228">
    <property type="term" value="P:thiamine biosynthetic process"/>
    <property type="evidence" value="ECO:0007669"/>
    <property type="project" value="InterPro"/>
</dbReference>
<dbReference type="Proteomes" id="UP000526501">
    <property type="component" value="Unassembled WGS sequence"/>
</dbReference>
<evidence type="ECO:0000313" key="2">
    <source>
        <dbReference type="EMBL" id="MBC2607949.1"/>
    </source>
</evidence>
<evidence type="ECO:0000313" key="3">
    <source>
        <dbReference type="Proteomes" id="UP000526501"/>
    </source>
</evidence>
<dbReference type="RefSeq" id="WP_185661812.1">
    <property type="nucleotide sequence ID" value="NZ_CAWPOO010000013.1"/>
</dbReference>
<dbReference type="EMBL" id="JACHVC010000013">
    <property type="protein sequence ID" value="MBC2607949.1"/>
    <property type="molecule type" value="Genomic_DNA"/>
</dbReference>
<dbReference type="AlphaFoldDB" id="A0A7X1B922"/>
<dbReference type="Pfam" id="PF09084">
    <property type="entry name" value="NMT1"/>
    <property type="match status" value="1"/>
</dbReference>
<reference evidence="2 3" key="1">
    <citation type="submission" date="2020-07" db="EMBL/GenBank/DDBJ databases">
        <authorList>
            <person name="Feng X."/>
        </authorList>
    </citation>
    <scope>NUCLEOTIDE SEQUENCE [LARGE SCALE GENOMIC DNA]</scope>
    <source>
        <strain evidence="2 3">JCM23202</strain>
    </source>
</reference>
<protein>
    <submittedName>
        <fullName evidence="2">ABC transporter substrate-binding protein</fullName>
    </submittedName>
</protein>
<evidence type="ECO:0000259" key="1">
    <source>
        <dbReference type="Pfam" id="PF09084"/>
    </source>
</evidence>
<sequence>MFKKVAVQVSIVSTVIFVSGCSNKSVDTIAVEDEANAVQIQADWYAQPEHSGFYLAWKKRYYEAAGIVMEVKAGGPNDNTRQKVAQGTVTFGVARLEDVIMAIDRGLPLVAVGAYLQRIPLSLMVHADQDVYSVTDIGDRPVMASAGSLYLERLEARHGVSLNTIPHMRTIARFLSDKELVQQCYLTNEPYFVEREGVDVRVLPIYNEGLDSFRVLYTRTDLVKEDPDLIEKVVAISHRGWAEYIAEGDGYEIAHAAIKEMNPEQDLEFMKWAREQMLSHGIVTGPSGQVEDLRSVTRERVQEMADELLNLGLVSRKYLADEIMAWEVVDKVLEKPIPSS</sequence>
<name>A0A7X1B922_9BACT</name>
<accession>A0A7X1B922</accession>
<dbReference type="PANTHER" id="PTHR31528:SF3">
    <property type="entry name" value="THIAMINE BIOSYNTHESIS PROTEIN HI_0357-RELATED"/>
    <property type="match status" value="1"/>
</dbReference>
<dbReference type="PROSITE" id="PS51257">
    <property type="entry name" value="PROKAR_LIPOPROTEIN"/>
    <property type="match status" value="1"/>
</dbReference>
<feature type="domain" description="SsuA/THI5-like" evidence="1">
    <location>
        <begin position="47"/>
        <end position="247"/>
    </location>
</feature>
<proteinExistence type="predicted"/>
<comment type="caution">
    <text evidence="2">The sequence shown here is derived from an EMBL/GenBank/DDBJ whole genome shotgun (WGS) entry which is preliminary data.</text>
</comment>
<dbReference type="Gene3D" id="3.40.190.10">
    <property type="entry name" value="Periplasmic binding protein-like II"/>
    <property type="match status" value="2"/>
</dbReference>
<dbReference type="SUPFAM" id="SSF53850">
    <property type="entry name" value="Periplasmic binding protein-like II"/>
    <property type="match status" value="1"/>
</dbReference>
<keyword evidence="3" id="KW-1185">Reference proteome</keyword>
<dbReference type="PANTHER" id="PTHR31528">
    <property type="entry name" value="4-AMINO-5-HYDROXYMETHYL-2-METHYLPYRIMIDINE PHOSPHATE SYNTHASE THI11-RELATED"/>
    <property type="match status" value="1"/>
</dbReference>
<organism evidence="2 3">
    <name type="scientific">Pelagicoccus albus</name>
    <dbReference type="NCBI Taxonomy" id="415222"/>
    <lineage>
        <taxon>Bacteria</taxon>
        <taxon>Pseudomonadati</taxon>
        <taxon>Verrucomicrobiota</taxon>
        <taxon>Opitutia</taxon>
        <taxon>Puniceicoccales</taxon>
        <taxon>Pelagicoccaceae</taxon>
        <taxon>Pelagicoccus</taxon>
    </lineage>
</organism>
<dbReference type="InterPro" id="IPR027939">
    <property type="entry name" value="NMT1/THI5"/>
</dbReference>
<gene>
    <name evidence="2" type="ORF">H5P27_17980</name>
</gene>
<dbReference type="InterPro" id="IPR015168">
    <property type="entry name" value="SsuA/THI5"/>
</dbReference>